<dbReference type="EMBL" id="CM040993">
    <property type="protein sequence ID" value="MCJ8743855.1"/>
    <property type="molecule type" value="Genomic_DNA"/>
</dbReference>
<name>A0ACC5Z846_9TELE</name>
<comment type="caution">
    <text evidence="1">The sequence shown here is derived from an EMBL/GenBank/DDBJ whole genome shotgun (WGS) entry which is preliminary data.</text>
</comment>
<keyword evidence="2" id="KW-1185">Reference proteome</keyword>
<reference evidence="1" key="1">
    <citation type="submission" date="2020-02" db="EMBL/GenBank/DDBJ databases">
        <title>Genome sequencing of the panga catfish, Pangasius djambal.</title>
        <authorList>
            <person name="Wen M."/>
            <person name="Zahm M."/>
            <person name="Roques C."/>
            <person name="Cabau C."/>
            <person name="Klopp C."/>
            <person name="Donnadieu C."/>
            <person name="Jouanno E."/>
            <person name="Avarre J.-C."/>
            <person name="Campet M."/>
            <person name="Ha T."/>
            <person name="Dugue R."/>
            <person name="Lampietro C."/>
            <person name="Louis A."/>
            <person name="Herpin A."/>
            <person name="Echchiki A."/>
            <person name="Berthelot C."/>
            <person name="Parey E."/>
            <person name="Roest-Crollius H."/>
            <person name="Braasch I."/>
            <person name="Postlethwait J.H."/>
            <person name="Bobe J."/>
            <person name="Montfort J."/>
            <person name="Bouchez O."/>
            <person name="Begum T."/>
            <person name="Schartl M."/>
            <person name="Gustiano R."/>
            <person name="Guiguen Y."/>
        </authorList>
    </citation>
    <scope>NUCLEOTIDE SEQUENCE</scope>
    <source>
        <strain evidence="1">Pdj_M5554</strain>
    </source>
</reference>
<sequence length="848" mass="91916">MAIEGKRKPTLPLIVSDSCFRNLAEDRSGINLKDLVHDPSLLGGTISAYKIVPDEIDEIKETLVDWCDEKELNLILTTGGTGFAPRDVTPEATKEVIEREAPGMALAMLMGSLNVTPLGMLSSTESALLHTTPVAGVGFLARNRTQAAAATKEVIEREAPGMALAMLMGSLNVTPLGMLSRPVCGIRGKTLIINLPGSKKGSQECFQFILPALPHAIDLLREAVVKVKEAANELEDLPSPPPPLSPPPSSSPAHRQTEDKGVQCEEEEEEKKDSGVASAEDSSSSHITAASIAAKIPDSIISRGVQVLPRDTASLSTTPSESPRAQATSRLSTASCPTPKARLPSSSSTLSIAEASRREFRAHLDEVITLKSRYSTLDQLQCRLEVLKDDRRSHRTFSSRVQSRCSSKENILRASHSAVDITKVARRHRMSPFPLTSMDKAFITVLEMTPVLGTEIINYRDGMGRVLAQDVYAKDNLPPFPASVKDGYAVRAADGPGDRFIIGESQAGEQPTHTVMPGQVMRVTTGAPIPCGADAVVQVEDTELLRESEDGTEELEVRILVQARPGQDIRPIGHDIKRGECVLAKGTHMGPSEIGLLATVGVTEVEVHKFPVVAVMSTGNELLNPEDDLHPGKIRDSNRSTLLATIQEHGYPTINLGIVGDNPDDLLNALNEGISRADVIITSGGVSMGEKDYLKQVLDIDLHAQIHFGRVFMKPGLPTTFATLDMDGTRKLIFALPGNPVSAVVTCNLFVIPALRKMQGILDPRPTIIKARLSCDVKLDPRPEYHRCILTWHHQEPLPWAQSTGNQVNSRLMSMRSANGLLMLPPKTEQYVELHKGEVVDVMVIGRL</sequence>
<evidence type="ECO:0000313" key="2">
    <source>
        <dbReference type="Proteomes" id="UP000830395"/>
    </source>
</evidence>
<evidence type="ECO:0000313" key="1">
    <source>
        <dbReference type="EMBL" id="MCJ8743855.1"/>
    </source>
</evidence>
<proteinExistence type="predicted"/>
<gene>
    <name evidence="1" type="ORF">PDJAM_G00099060</name>
</gene>
<dbReference type="Proteomes" id="UP000830395">
    <property type="component" value="Chromosome 19"/>
</dbReference>
<organism evidence="1 2">
    <name type="scientific">Pangasius djambal</name>
    <dbReference type="NCBI Taxonomy" id="1691987"/>
    <lineage>
        <taxon>Eukaryota</taxon>
        <taxon>Metazoa</taxon>
        <taxon>Chordata</taxon>
        <taxon>Craniata</taxon>
        <taxon>Vertebrata</taxon>
        <taxon>Euteleostomi</taxon>
        <taxon>Actinopterygii</taxon>
        <taxon>Neopterygii</taxon>
        <taxon>Teleostei</taxon>
        <taxon>Ostariophysi</taxon>
        <taxon>Siluriformes</taxon>
        <taxon>Pangasiidae</taxon>
        <taxon>Pangasius</taxon>
    </lineage>
</organism>
<accession>A0ACC5Z846</accession>
<protein>
    <submittedName>
        <fullName evidence="1">Uncharacterized protein</fullName>
    </submittedName>
</protein>